<accession>A0A8T4L2Y7</accession>
<name>A0A8T4L2Y7_9ARCH</name>
<dbReference type="EMBL" id="JAGVWC010000010">
    <property type="protein sequence ID" value="MBS3061643.1"/>
    <property type="molecule type" value="Genomic_DNA"/>
</dbReference>
<sequence>MEVKTIHCIGCDGFSDSTHPKCKFKCPSSPPLFPLSDETDVIVFQNKTFTKIHYRKTNEFVIIPFFVDVVLAPAFGKLAKKYEIKDATVRILKPKDSVQPTYKIEIPDLNQKFEDLFELFNKYEGKDLSNKMLDTWIKKFGILDYLLADPAIQEININPPEFQTPMRIIHEEFDECTTNIYPTQDFLNYLSTALKIKTGRPLNKSQPQLDGEIQVEKRKARVAAIREPFSIFGTGYSIRVHREKPWTLPLFMDNLALNDWFAGLMDLAITHGRTFLIAGPRGSGKTALLGSLLLEILPKYRIITIEDTQELPIEAYQSLGYDLVSLKVKSALVAESMEIPYDKGLRTSLRLGDSVLIVGEIRSKEATVLYEAMRVGAMSNVVAGTVHADNPYGVYDRVVNDLDVPRGSFKATDLIIIVKQIKTPSTLKRVRRVTQVTEVLKEWETEPVFQDLLVYNPKTDQLEPTKELLGGKSILIKHILEVTKGYRDYDNVMDDLKLRAWSKKKLIEELGKERNFLESESIVHCNIGFAQLFNELNPLENKENEEKFKQAYVKYLQALKVS</sequence>
<dbReference type="GO" id="GO:0016887">
    <property type="term" value="F:ATP hydrolysis activity"/>
    <property type="evidence" value="ECO:0007669"/>
    <property type="project" value="InterPro"/>
</dbReference>
<feature type="domain" description="Bacterial type II secretion system protein E" evidence="2">
    <location>
        <begin position="180"/>
        <end position="419"/>
    </location>
</feature>
<reference evidence="3" key="1">
    <citation type="submission" date="2021-03" db="EMBL/GenBank/DDBJ databases">
        <authorList>
            <person name="Jaffe A."/>
        </authorList>
    </citation>
    <scope>NUCLEOTIDE SEQUENCE</scope>
    <source>
        <strain evidence="3">RIFCSPLOWO2_01_FULL_AR10_48_17</strain>
    </source>
</reference>
<dbReference type="PANTHER" id="PTHR30486">
    <property type="entry name" value="TWITCHING MOTILITY PROTEIN PILT"/>
    <property type="match status" value="1"/>
</dbReference>
<protein>
    <submittedName>
        <fullName evidence="3">Type II/IV secretion system ATPase subunit</fullName>
    </submittedName>
</protein>
<dbReference type="Gene3D" id="3.30.450.380">
    <property type="match status" value="1"/>
</dbReference>
<dbReference type="Pfam" id="PF00437">
    <property type="entry name" value="T2SSE"/>
    <property type="match status" value="1"/>
</dbReference>
<dbReference type="InterPro" id="IPR027417">
    <property type="entry name" value="P-loop_NTPase"/>
</dbReference>
<dbReference type="Gene3D" id="3.40.50.300">
    <property type="entry name" value="P-loop containing nucleotide triphosphate hydrolases"/>
    <property type="match status" value="1"/>
</dbReference>
<dbReference type="SUPFAM" id="SSF52540">
    <property type="entry name" value="P-loop containing nucleoside triphosphate hydrolases"/>
    <property type="match status" value="1"/>
</dbReference>
<dbReference type="PANTHER" id="PTHR30486:SF6">
    <property type="entry name" value="TYPE IV PILUS RETRACTATION ATPASE PILT"/>
    <property type="match status" value="1"/>
</dbReference>
<organism evidence="3 4">
    <name type="scientific">Candidatus Iainarchaeum sp</name>
    <dbReference type="NCBI Taxonomy" id="3101447"/>
    <lineage>
        <taxon>Archaea</taxon>
        <taxon>Candidatus Iainarchaeota</taxon>
        <taxon>Candidatus Iainarchaeia</taxon>
        <taxon>Candidatus Iainarchaeales</taxon>
        <taxon>Candidatus Iainarchaeaceae</taxon>
        <taxon>Candidatus Iainarchaeum</taxon>
    </lineage>
</organism>
<evidence type="ECO:0000259" key="2">
    <source>
        <dbReference type="Pfam" id="PF00437"/>
    </source>
</evidence>
<dbReference type="Proteomes" id="UP000675968">
    <property type="component" value="Unassembled WGS sequence"/>
</dbReference>
<dbReference type="InterPro" id="IPR001482">
    <property type="entry name" value="T2SS/T4SS_dom"/>
</dbReference>
<comment type="similarity">
    <text evidence="1">Belongs to the GSP E family.</text>
</comment>
<evidence type="ECO:0000256" key="1">
    <source>
        <dbReference type="ARBA" id="ARBA00006611"/>
    </source>
</evidence>
<evidence type="ECO:0000313" key="4">
    <source>
        <dbReference type="Proteomes" id="UP000675968"/>
    </source>
</evidence>
<reference evidence="3" key="2">
    <citation type="submission" date="2021-05" db="EMBL/GenBank/DDBJ databases">
        <title>Protein family content uncovers lineage relationships and bacterial pathway maintenance mechanisms in DPANN archaea.</title>
        <authorList>
            <person name="Castelle C.J."/>
            <person name="Meheust R."/>
            <person name="Jaffe A.L."/>
            <person name="Seitz K."/>
            <person name="Gong X."/>
            <person name="Baker B.J."/>
            <person name="Banfield J.F."/>
        </authorList>
    </citation>
    <scope>NUCLEOTIDE SEQUENCE</scope>
    <source>
        <strain evidence="3">RIFCSPLOWO2_01_FULL_AR10_48_17</strain>
    </source>
</reference>
<proteinExistence type="inferred from homology"/>
<gene>
    <name evidence="3" type="ORF">J4215_03605</name>
</gene>
<dbReference type="InterPro" id="IPR050921">
    <property type="entry name" value="T4SS_GSP_E_ATPase"/>
</dbReference>
<dbReference type="AlphaFoldDB" id="A0A8T4L2Y7"/>
<comment type="caution">
    <text evidence="3">The sequence shown here is derived from an EMBL/GenBank/DDBJ whole genome shotgun (WGS) entry which is preliminary data.</text>
</comment>
<evidence type="ECO:0000313" key="3">
    <source>
        <dbReference type="EMBL" id="MBS3061643.1"/>
    </source>
</evidence>